<dbReference type="GO" id="GO:0005829">
    <property type="term" value="C:cytosol"/>
    <property type="evidence" value="ECO:0007669"/>
    <property type="project" value="TreeGrafter"/>
</dbReference>
<dbReference type="OrthoDB" id="298012at2759"/>
<dbReference type="PANTHER" id="PTHR10996:SF281">
    <property type="entry name" value="D-ISOMER SPECIFIC 2-HYDROXYACID DEHYDROGENASE NAD-BINDING DOMAIN-CONTAINING PROTEIN-RELATED"/>
    <property type="match status" value="1"/>
</dbReference>
<organism evidence="5 6">
    <name type="scientific">[Candida] arabinofermentans NRRL YB-2248</name>
    <dbReference type="NCBI Taxonomy" id="983967"/>
    <lineage>
        <taxon>Eukaryota</taxon>
        <taxon>Fungi</taxon>
        <taxon>Dikarya</taxon>
        <taxon>Ascomycota</taxon>
        <taxon>Saccharomycotina</taxon>
        <taxon>Pichiomycetes</taxon>
        <taxon>Pichiales</taxon>
        <taxon>Pichiaceae</taxon>
        <taxon>Ogataea</taxon>
        <taxon>Ogataea/Candida clade</taxon>
    </lineage>
</organism>
<dbReference type="Gene3D" id="3.40.50.720">
    <property type="entry name" value="NAD(P)-binding Rossmann-like Domain"/>
    <property type="match status" value="2"/>
</dbReference>
<name>A0A1E4SXV1_9ASCO</name>
<sequence>MTASSDKEKPKVLYIPWANPIHDPQAWKTLNENFDLIYYDCETPEEWIEENSKPDGGKYAGIRAICRSTWLKGQPYLNHFLFRGEAVKYIPDTVEIIVQSGHGYDIVDVPYLTSKDIIFCNSPNTCSVATADVGTYLVMQSFRYLTYAENCVRKGNYYDAWPLTYWGANPRGHTLGVIGLGNIGFLTAKACKALGMNIVYHGRSRKLDYENEIEGLTFYSDLNEMLKVTDCIYIACPYSEATRHLINFERFKHMKDQVRLVNVARGPIVEQEAVIDALERGQLVGAGFDVHEFEPKIDPRLLDNYKITLLPHIGVSSRSSFEAFEAKCVDNLMKHFYGGGKPEAVNIELLK</sequence>
<keyword evidence="6" id="KW-1185">Reference proteome</keyword>
<dbReference type="SUPFAM" id="SSF52283">
    <property type="entry name" value="Formate/glycerate dehydrogenase catalytic domain-like"/>
    <property type="match status" value="1"/>
</dbReference>
<dbReference type="AlphaFoldDB" id="A0A1E4SXV1"/>
<feature type="domain" description="D-isomer specific 2-hydroxyacid dehydrogenase catalytic" evidence="3">
    <location>
        <begin position="92"/>
        <end position="346"/>
    </location>
</feature>
<dbReference type="CDD" id="cd12168">
    <property type="entry name" value="Mand_dh_like"/>
    <property type="match status" value="1"/>
</dbReference>
<evidence type="ECO:0000313" key="5">
    <source>
        <dbReference type="EMBL" id="ODV84330.1"/>
    </source>
</evidence>
<evidence type="ECO:0000259" key="3">
    <source>
        <dbReference type="Pfam" id="PF00389"/>
    </source>
</evidence>
<dbReference type="Proteomes" id="UP000094801">
    <property type="component" value="Unassembled WGS sequence"/>
</dbReference>
<reference evidence="6" key="1">
    <citation type="submission" date="2016-04" db="EMBL/GenBank/DDBJ databases">
        <title>Comparative genomics of biotechnologically important yeasts.</title>
        <authorList>
            <consortium name="DOE Joint Genome Institute"/>
            <person name="Riley R."/>
            <person name="Haridas S."/>
            <person name="Wolfe K.H."/>
            <person name="Lopes M.R."/>
            <person name="Hittinger C.T."/>
            <person name="Goker M."/>
            <person name="Salamov A."/>
            <person name="Wisecaver J."/>
            <person name="Long T.M."/>
            <person name="Aerts A.L."/>
            <person name="Barry K."/>
            <person name="Choi C."/>
            <person name="Clum A."/>
            <person name="Coughlan A.Y."/>
            <person name="Deshpande S."/>
            <person name="Douglass A.P."/>
            <person name="Hanson S.J."/>
            <person name="Klenk H.-P."/>
            <person name="Labutti K."/>
            <person name="Lapidus A."/>
            <person name="Lindquist E."/>
            <person name="Lipzen A."/>
            <person name="Meier-Kolthoff J.P."/>
            <person name="Ohm R.A."/>
            <person name="Otillar R.P."/>
            <person name="Pangilinan J."/>
            <person name="Peng Y."/>
            <person name="Rokas A."/>
            <person name="Rosa C.A."/>
            <person name="Scheuner C."/>
            <person name="Sibirny A.A."/>
            <person name="Slot J.C."/>
            <person name="Stielow J.B."/>
            <person name="Sun H."/>
            <person name="Kurtzman C.P."/>
            <person name="Blackwell M."/>
            <person name="Grigoriev I.V."/>
            <person name="Jeffries T.W."/>
        </authorList>
    </citation>
    <scope>NUCLEOTIDE SEQUENCE [LARGE SCALE GENOMIC DNA]</scope>
    <source>
        <strain evidence="6">NRRL YB-2248</strain>
    </source>
</reference>
<evidence type="ECO:0000256" key="2">
    <source>
        <dbReference type="RuleBase" id="RU003719"/>
    </source>
</evidence>
<dbReference type="InterPro" id="IPR006139">
    <property type="entry name" value="D-isomer_2_OHA_DH_cat_dom"/>
</dbReference>
<dbReference type="GO" id="GO:0016618">
    <property type="term" value="F:hydroxypyruvate reductase [NAD(P)H] activity"/>
    <property type="evidence" value="ECO:0007669"/>
    <property type="project" value="TreeGrafter"/>
</dbReference>
<dbReference type="InterPro" id="IPR036291">
    <property type="entry name" value="NAD(P)-bd_dom_sf"/>
</dbReference>
<dbReference type="InterPro" id="IPR050223">
    <property type="entry name" value="D-isomer_2-hydroxyacid_DH"/>
</dbReference>
<dbReference type="EMBL" id="KV453857">
    <property type="protein sequence ID" value="ODV84330.1"/>
    <property type="molecule type" value="Genomic_DNA"/>
</dbReference>
<gene>
    <name evidence="5" type="ORF">CANARDRAFT_8684</name>
</gene>
<dbReference type="InterPro" id="IPR006140">
    <property type="entry name" value="D-isomer_DH_NAD-bd"/>
</dbReference>
<dbReference type="Pfam" id="PF02826">
    <property type="entry name" value="2-Hacid_dh_C"/>
    <property type="match status" value="1"/>
</dbReference>
<protein>
    <recommendedName>
        <fullName evidence="7">D-isomer specific 2-hydroxyacid dehydrogenase NAD-binding domain-containing protein</fullName>
    </recommendedName>
</protein>
<proteinExistence type="inferred from homology"/>
<dbReference type="GO" id="GO:0030267">
    <property type="term" value="F:glyoxylate reductase (NADPH) activity"/>
    <property type="evidence" value="ECO:0007669"/>
    <property type="project" value="TreeGrafter"/>
</dbReference>
<dbReference type="Pfam" id="PF00389">
    <property type="entry name" value="2-Hacid_dh"/>
    <property type="match status" value="1"/>
</dbReference>
<comment type="similarity">
    <text evidence="2">Belongs to the D-isomer specific 2-hydroxyacid dehydrogenase family.</text>
</comment>
<evidence type="ECO:0000259" key="4">
    <source>
        <dbReference type="Pfam" id="PF02826"/>
    </source>
</evidence>
<dbReference type="PANTHER" id="PTHR10996">
    <property type="entry name" value="2-HYDROXYACID DEHYDROGENASE-RELATED"/>
    <property type="match status" value="1"/>
</dbReference>
<keyword evidence="1 2" id="KW-0560">Oxidoreductase</keyword>
<dbReference type="GO" id="GO:0051287">
    <property type="term" value="F:NAD binding"/>
    <property type="evidence" value="ECO:0007669"/>
    <property type="project" value="InterPro"/>
</dbReference>
<evidence type="ECO:0000313" key="6">
    <source>
        <dbReference type="Proteomes" id="UP000094801"/>
    </source>
</evidence>
<dbReference type="SUPFAM" id="SSF51735">
    <property type="entry name" value="NAD(P)-binding Rossmann-fold domains"/>
    <property type="match status" value="1"/>
</dbReference>
<dbReference type="STRING" id="983967.A0A1E4SXV1"/>
<feature type="domain" description="D-isomer specific 2-hydroxyacid dehydrogenase NAD-binding" evidence="4">
    <location>
        <begin position="137"/>
        <end position="314"/>
    </location>
</feature>
<accession>A0A1E4SXV1</accession>
<evidence type="ECO:0000256" key="1">
    <source>
        <dbReference type="ARBA" id="ARBA00023002"/>
    </source>
</evidence>
<evidence type="ECO:0008006" key="7">
    <source>
        <dbReference type="Google" id="ProtNLM"/>
    </source>
</evidence>